<dbReference type="Pfam" id="PF00004">
    <property type="entry name" value="AAA"/>
    <property type="match status" value="1"/>
</dbReference>
<evidence type="ECO:0000313" key="5">
    <source>
        <dbReference type="EMBL" id="RSU10793.1"/>
    </source>
</evidence>
<keyword evidence="6" id="KW-1185">Reference proteome</keyword>
<feature type="domain" description="FtsK" evidence="4">
    <location>
        <begin position="1"/>
        <end position="141"/>
    </location>
</feature>
<comment type="caution">
    <text evidence="5">The sequence shown here is derived from an EMBL/GenBank/DDBJ whole genome shotgun (WGS) entry which is preliminary data.</text>
</comment>
<dbReference type="InterPro" id="IPR003959">
    <property type="entry name" value="ATPase_AAA_core"/>
</dbReference>
<evidence type="ECO:0000259" key="4">
    <source>
        <dbReference type="PROSITE" id="PS50901"/>
    </source>
</evidence>
<gene>
    <name evidence="5" type="ORF">CBF28_12900</name>
</gene>
<sequence length="206" mass="23120">MIINIIDPKKADLYQIGVNFFNENTADSTESIIDLLTRNIQIMNERYELIRNGIGTTAKDHELSPILIFFDEVSAAIASCSSKDKKSIHSLLATLILKGRQAGIFIILATQRPDTDAIPGNIRDQLSVKIAFGNLSQDGLRMTFGSLNQELTSIDNTEKGHGYIQFSSNTGNPQKFVSSYWETNFNYIKELKNVQSSERRETLKLN</sequence>
<dbReference type="SUPFAM" id="SSF52540">
    <property type="entry name" value="P-loop containing nucleoside triphosphate hydrolases"/>
    <property type="match status" value="1"/>
</dbReference>
<evidence type="ECO:0000256" key="2">
    <source>
        <dbReference type="ARBA" id="ARBA00022840"/>
    </source>
</evidence>
<organism evidence="5 6">
    <name type="scientific">Vagococcus carniphilus</name>
    <dbReference type="NCBI Taxonomy" id="218144"/>
    <lineage>
        <taxon>Bacteria</taxon>
        <taxon>Bacillati</taxon>
        <taxon>Bacillota</taxon>
        <taxon>Bacilli</taxon>
        <taxon>Lactobacillales</taxon>
        <taxon>Enterococcaceae</taxon>
        <taxon>Vagococcus</taxon>
    </lineage>
</organism>
<dbReference type="GeneID" id="95579411"/>
<dbReference type="InterPro" id="IPR002543">
    <property type="entry name" value="FtsK_dom"/>
</dbReference>
<dbReference type="AlphaFoldDB" id="A0A430ARV8"/>
<dbReference type="PANTHER" id="PTHR22683:SF47">
    <property type="entry name" value="FTSK DOMAIN-CONTAINING PROTEIN YDCQ"/>
    <property type="match status" value="1"/>
</dbReference>
<accession>A0A430ARV8</accession>
<keyword evidence="2 3" id="KW-0067">ATP-binding</keyword>
<dbReference type="RefSeq" id="WP_126795931.1">
    <property type="nucleotide sequence ID" value="NZ_CP060720.1"/>
</dbReference>
<dbReference type="Gene3D" id="3.40.50.300">
    <property type="entry name" value="P-loop containing nucleotide triphosphate hydrolases"/>
    <property type="match status" value="1"/>
</dbReference>
<dbReference type="OrthoDB" id="9807790at2"/>
<dbReference type="GO" id="GO:0016887">
    <property type="term" value="F:ATP hydrolysis activity"/>
    <property type="evidence" value="ECO:0007669"/>
    <property type="project" value="InterPro"/>
</dbReference>
<reference evidence="5 6" key="1">
    <citation type="submission" date="2017-05" db="EMBL/GenBank/DDBJ databases">
        <title>Vagococcus spp. assemblies.</title>
        <authorList>
            <person name="Gulvik C.A."/>
        </authorList>
    </citation>
    <scope>NUCLEOTIDE SEQUENCE [LARGE SCALE GENOMIC DNA]</scope>
    <source>
        <strain evidence="5 6">SS1714</strain>
    </source>
</reference>
<dbReference type="GO" id="GO:0005524">
    <property type="term" value="F:ATP binding"/>
    <property type="evidence" value="ECO:0007669"/>
    <property type="project" value="UniProtKB-UniRule"/>
</dbReference>
<dbReference type="GO" id="GO:0003677">
    <property type="term" value="F:DNA binding"/>
    <property type="evidence" value="ECO:0007669"/>
    <property type="project" value="InterPro"/>
</dbReference>
<name>A0A430ARV8_9ENTE</name>
<evidence type="ECO:0000256" key="1">
    <source>
        <dbReference type="ARBA" id="ARBA00022741"/>
    </source>
</evidence>
<protein>
    <recommendedName>
        <fullName evidence="4">FtsK domain-containing protein</fullName>
    </recommendedName>
</protein>
<comment type="caution">
    <text evidence="3">Lacks conserved residue(s) required for the propagation of feature annotation.</text>
</comment>
<evidence type="ECO:0000313" key="6">
    <source>
        <dbReference type="Proteomes" id="UP000288028"/>
    </source>
</evidence>
<dbReference type="PANTHER" id="PTHR22683">
    <property type="entry name" value="SPORULATION PROTEIN RELATED"/>
    <property type="match status" value="1"/>
</dbReference>
<dbReference type="EMBL" id="NGKB01000016">
    <property type="protein sequence ID" value="RSU10793.1"/>
    <property type="molecule type" value="Genomic_DNA"/>
</dbReference>
<dbReference type="PROSITE" id="PS50901">
    <property type="entry name" value="FTSK"/>
    <property type="match status" value="1"/>
</dbReference>
<keyword evidence="1 3" id="KW-0547">Nucleotide-binding</keyword>
<proteinExistence type="predicted"/>
<dbReference type="InterPro" id="IPR050206">
    <property type="entry name" value="FtsK/SpoIIIE/SftA"/>
</dbReference>
<dbReference type="Proteomes" id="UP000288028">
    <property type="component" value="Unassembled WGS sequence"/>
</dbReference>
<dbReference type="InterPro" id="IPR027417">
    <property type="entry name" value="P-loop_NTPase"/>
</dbReference>
<evidence type="ECO:0000256" key="3">
    <source>
        <dbReference type="PROSITE-ProRule" id="PRU00289"/>
    </source>
</evidence>